<keyword evidence="8" id="KW-1185">Reference proteome</keyword>
<dbReference type="EnsemblPlants" id="AET2Gv20180900.5">
    <property type="protein sequence ID" value="AET2Gv20180900.5"/>
    <property type="gene ID" value="AET2Gv20180900"/>
</dbReference>
<reference evidence="8" key="2">
    <citation type="journal article" date="2017" name="Nat. Plants">
        <title>The Aegilops tauschii genome reveals multiple impacts of transposons.</title>
        <authorList>
            <person name="Zhao G."/>
            <person name="Zou C."/>
            <person name="Li K."/>
            <person name="Wang K."/>
            <person name="Li T."/>
            <person name="Gao L."/>
            <person name="Zhang X."/>
            <person name="Wang H."/>
            <person name="Yang Z."/>
            <person name="Liu X."/>
            <person name="Jiang W."/>
            <person name="Mao L."/>
            <person name="Kong X."/>
            <person name="Jiao Y."/>
            <person name="Jia J."/>
        </authorList>
    </citation>
    <scope>NUCLEOTIDE SEQUENCE [LARGE SCALE GENOMIC DNA]</scope>
    <source>
        <strain evidence="8">cv. AL8/78</strain>
    </source>
</reference>
<dbReference type="AlphaFoldDB" id="A0A453AL42"/>
<dbReference type="InterPro" id="IPR033131">
    <property type="entry name" value="Pectinesterase_Asp_AS"/>
</dbReference>
<dbReference type="Pfam" id="PF01095">
    <property type="entry name" value="Pectinesterase"/>
    <property type="match status" value="1"/>
</dbReference>
<evidence type="ECO:0000256" key="3">
    <source>
        <dbReference type="ARBA" id="ARBA00023085"/>
    </source>
</evidence>
<dbReference type="Gene3D" id="2.160.20.10">
    <property type="entry name" value="Single-stranded right-handed beta-helix, Pectin lyase-like"/>
    <property type="match status" value="2"/>
</dbReference>
<keyword evidence="2 5" id="KW-0378">Hydrolase</keyword>
<dbReference type="PROSITE" id="PS00503">
    <property type="entry name" value="PECTINESTERASE_2"/>
    <property type="match status" value="1"/>
</dbReference>
<proteinExistence type="predicted"/>
<reference evidence="7" key="5">
    <citation type="journal article" date="2021" name="G3 (Bethesda)">
        <title>Aegilops tauschii genome assembly Aet v5.0 features greater sequence contiguity and improved annotation.</title>
        <authorList>
            <person name="Wang L."/>
            <person name="Zhu T."/>
            <person name="Rodriguez J.C."/>
            <person name="Deal K.R."/>
            <person name="Dubcovsky J."/>
            <person name="McGuire P.E."/>
            <person name="Lux T."/>
            <person name="Spannagl M."/>
            <person name="Mayer K.F.X."/>
            <person name="Baldrich P."/>
            <person name="Meyers B.C."/>
            <person name="Huo N."/>
            <person name="Gu Y.Q."/>
            <person name="Zhou H."/>
            <person name="Devos K.M."/>
            <person name="Bennetzen J.L."/>
            <person name="Unver T."/>
            <person name="Budak H."/>
            <person name="Gulick P.J."/>
            <person name="Galiba G."/>
            <person name="Kalapos B."/>
            <person name="Nelson D.R."/>
            <person name="Li P."/>
            <person name="You F.M."/>
            <person name="Luo M.C."/>
            <person name="Dvorak J."/>
        </authorList>
    </citation>
    <scope>NUCLEOTIDE SEQUENCE [LARGE SCALE GENOMIC DNA]</scope>
    <source>
        <strain evidence="7">cv. AL8/78</strain>
    </source>
</reference>
<dbReference type="EnsemblPlants" id="AET2Gv20180900.4">
    <property type="protein sequence ID" value="AET2Gv20180900.4"/>
    <property type="gene ID" value="AET2Gv20180900"/>
</dbReference>
<dbReference type="EnsemblPlants" id="AET2Gv20180900.6">
    <property type="protein sequence ID" value="AET2Gv20180900.6"/>
    <property type="gene ID" value="AET2Gv20180900"/>
</dbReference>
<organism evidence="7 8">
    <name type="scientific">Aegilops tauschii subsp. strangulata</name>
    <name type="common">Goatgrass</name>
    <dbReference type="NCBI Taxonomy" id="200361"/>
    <lineage>
        <taxon>Eukaryota</taxon>
        <taxon>Viridiplantae</taxon>
        <taxon>Streptophyta</taxon>
        <taxon>Embryophyta</taxon>
        <taxon>Tracheophyta</taxon>
        <taxon>Spermatophyta</taxon>
        <taxon>Magnoliopsida</taxon>
        <taxon>Liliopsida</taxon>
        <taxon>Poales</taxon>
        <taxon>Poaceae</taxon>
        <taxon>BOP clade</taxon>
        <taxon>Pooideae</taxon>
        <taxon>Triticodae</taxon>
        <taxon>Triticeae</taxon>
        <taxon>Triticinae</taxon>
        <taxon>Aegilops</taxon>
    </lineage>
</organism>
<dbReference type="PANTHER" id="PTHR31707">
    <property type="entry name" value="PECTINESTERASE"/>
    <property type="match status" value="1"/>
</dbReference>
<comment type="catalytic activity">
    <reaction evidence="5">
        <text>[(1-&gt;4)-alpha-D-galacturonosyl methyl ester](n) + n H2O = [(1-&gt;4)-alpha-D-galacturonosyl](n) + n methanol + n H(+)</text>
        <dbReference type="Rhea" id="RHEA:22380"/>
        <dbReference type="Rhea" id="RHEA-COMP:14570"/>
        <dbReference type="Rhea" id="RHEA-COMP:14573"/>
        <dbReference type="ChEBI" id="CHEBI:15377"/>
        <dbReference type="ChEBI" id="CHEBI:15378"/>
        <dbReference type="ChEBI" id="CHEBI:17790"/>
        <dbReference type="ChEBI" id="CHEBI:140522"/>
        <dbReference type="ChEBI" id="CHEBI:140523"/>
        <dbReference type="EC" id="3.1.1.11"/>
    </reaction>
</comment>
<evidence type="ECO:0000256" key="4">
    <source>
        <dbReference type="PROSITE-ProRule" id="PRU10040"/>
    </source>
</evidence>
<feature type="domain" description="Pectinesterase catalytic" evidence="6">
    <location>
        <begin position="2"/>
        <end position="78"/>
    </location>
</feature>
<evidence type="ECO:0000313" key="7">
    <source>
        <dbReference type="EnsemblPlants" id="AET2Gv20180900.6"/>
    </source>
</evidence>
<sequence length="182" mass="20670">MKGVRVENTAGAENHQAVALRVQSDQAVFYQCYFDGYQDTLYTHAQRQFFRDCTITGTIDFIFGNSQVVIQNCLILARPWKEYSRTIYIQNEIGAFIDPKGWLEWNGDFALETLFYAEVENTGPGADMSQRAKWGGIKTVTYADAQKEYTVEAFIQGEQFIPKYGVPFIPGLLPQSEAGRDH</sequence>
<feature type="active site" evidence="4">
    <location>
        <position position="60"/>
    </location>
</feature>
<keyword evidence="3 5" id="KW-0063">Aspartyl esterase</keyword>
<reference evidence="8" key="1">
    <citation type="journal article" date="2014" name="Science">
        <title>Ancient hybridizations among the ancestral genomes of bread wheat.</title>
        <authorList>
            <consortium name="International Wheat Genome Sequencing Consortium,"/>
            <person name="Marcussen T."/>
            <person name="Sandve S.R."/>
            <person name="Heier L."/>
            <person name="Spannagl M."/>
            <person name="Pfeifer M."/>
            <person name="Jakobsen K.S."/>
            <person name="Wulff B.B."/>
            <person name="Steuernagel B."/>
            <person name="Mayer K.F."/>
            <person name="Olsen O.A."/>
        </authorList>
    </citation>
    <scope>NUCLEOTIDE SEQUENCE [LARGE SCALE GENOMIC DNA]</scope>
    <source>
        <strain evidence="8">cv. AL8/78</strain>
    </source>
</reference>
<dbReference type="UniPathway" id="UPA00545">
    <property type="reaction ID" value="UER00823"/>
</dbReference>
<dbReference type="InterPro" id="IPR011050">
    <property type="entry name" value="Pectin_lyase_fold/virulence"/>
</dbReference>
<name>A0A453AL42_AEGTS</name>
<dbReference type="InterPro" id="IPR012334">
    <property type="entry name" value="Pectin_lyas_fold"/>
</dbReference>
<dbReference type="Gramene" id="AET2Gv20180900.6">
    <property type="protein sequence ID" value="AET2Gv20180900.6"/>
    <property type="gene ID" value="AET2Gv20180900"/>
</dbReference>
<protein>
    <recommendedName>
        <fullName evidence="5">Pectinesterase</fullName>
        <ecNumber evidence="5">3.1.1.11</ecNumber>
    </recommendedName>
</protein>
<dbReference type="GO" id="GO:0042545">
    <property type="term" value="P:cell wall modification"/>
    <property type="evidence" value="ECO:0007669"/>
    <property type="project" value="UniProtKB-UniRule"/>
</dbReference>
<dbReference type="GO" id="GO:0045490">
    <property type="term" value="P:pectin catabolic process"/>
    <property type="evidence" value="ECO:0007669"/>
    <property type="project" value="UniProtKB-UniRule"/>
</dbReference>
<dbReference type="Gramene" id="AET2Gv20180900.4">
    <property type="protein sequence ID" value="AET2Gv20180900.4"/>
    <property type="gene ID" value="AET2Gv20180900"/>
</dbReference>
<evidence type="ECO:0000259" key="6">
    <source>
        <dbReference type="Pfam" id="PF01095"/>
    </source>
</evidence>
<evidence type="ECO:0000313" key="8">
    <source>
        <dbReference type="Proteomes" id="UP000015105"/>
    </source>
</evidence>
<dbReference type="EnsemblPlants" id="AET2Gv20180900.2">
    <property type="protein sequence ID" value="AET2Gv20180900.2"/>
    <property type="gene ID" value="AET2Gv20180900"/>
</dbReference>
<dbReference type="Proteomes" id="UP000015105">
    <property type="component" value="Chromosome 2D"/>
</dbReference>
<reference evidence="7" key="3">
    <citation type="journal article" date="2017" name="Nature">
        <title>Genome sequence of the progenitor of the wheat D genome Aegilops tauschii.</title>
        <authorList>
            <person name="Luo M.C."/>
            <person name="Gu Y.Q."/>
            <person name="Puiu D."/>
            <person name="Wang H."/>
            <person name="Twardziok S.O."/>
            <person name="Deal K.R."/>
            <person name="Huo N."/>
            <person name="Zhu T."/>
            <person name="Wang L."/>
            <person name="Wang Y."/>
            <person name="McGuire P.E."/>
            <person name="Liu S."/>
            <person name="Long H."/>
            <person name="Ramasamy R.K."/>
            <person name="Rodriguez J.C."/>
            <person name="Van S.L."/>
            <person name="Yuan L."/>
            <person name="Wang Z."/>
            <person name="Xia Z."/>
            <person name="Xiao L."/>
            <person name="Anderson O.D."/>
            <person name="Ouyang S."/>
            <person name="Liang Y."/>
            <person name="Zimin A.V."/>
            <person name="Pertea G."/>
            <person name="Qi P."/>
            <person name="Bennetzen J.L."/>
            <person name="Dai X."/>
            <person name="Dawson M.W."/>
            <person name="Muller H.G."/>
            <person name="Kugler K."/>
            <person name="Rivarola-Duarte L."/>
            <person name="Spannagl M."/>
            <person name="Mayer K.F.X."/>
            <person name="Lu F.H."/>
            <person name="Bevan M.W."/>
            <person name="Leroy P."/>
            <person name="Li P."/>
            <person name="You F.M."/>
            <person name="Sun Q."/>
            <person name="Liu Z."/>
            <person name="Lyons E."/>
            <person name="Wicker T."/>
            <person name="Salzberg S.L."/>
            <person name="Devos K.M."/>
            <person name="Dvorak J."/>
        </authorList>
    </citation>
    <scope>NUCLEOTIDE SEQUENCE [LARGE SCALE GENOMIC DNA]</scope>
    <source>
        <strain evidence="7">cv. AL8/78</strain>
    </source>
</reference>
<evidence type="ECO:0000256" key="2">
    <source>
        <dbReference type="ARBA" id="ARBA00022801"/>
    </source>
</evidence>
<dbReference type="SUPFAM" id="SSF51126">
    <property type="entry name" value="Pectin lyase-like"/>
    <property type="match status" value="1"/>
</dbReference>
<reference evidence="7" key="4">
    <citation type="submission" date="2019-03" db="UniProtKB">
        <authorList>
            <consortium name="EnsemblPlants"/>
        </authorList>
    </citation>
    <scope>IDENTIFICATION</scope>
</reference>
<dbReference type="Gramene" id="AET2Gv20180900.5">
    <property type="protein sequence ID" value="AET2Gv20180900.5"/>
    <property type="gene ID" value="AET2Gv20180900"/>
</dbReference>
<dbReference type="InterPro" id="IPR000070">
    <property type="entry name" value="Pectinesterase_cat"/>
</dbReference>
<evidence type="ECO:0000256" key="5">
    <source>
        <dbReference type="RuleBase" id="RU000589"/>
    </source>
</evidence>
<comment type="pathway">
    <text evidence="1 5">Glycan metabolism; pectin degradation; 2-dehydro-3-deoxy-D-gluconate from pectin: step 1/5.</text>
</comment>
<dbReference type="Gramene" id="AET2Gv20180900.2">
    <property type="protein sequence ID" value="AET2Gv20180900.2"/>
    <property type="gene ID" value="AET2Gv20180900"/>
</dbReference>
<dbReference type="GO" id="GO:0030599">
    <property type="term" value="F:pectinesterase activity"/>
    <property type="evidence" value="ECO:0007669"/>
    <property type="project" value="UniProtKB-UniRule"/>
</dbReference>
<accession>A0A453AL42</accession>
<dbReference type="EC" id="3.1.1.11" evidence="5"/>
<evidence type="ECO:0000256" key="1">
    <source>
        <dbReference type="ARBA" id="ARBA00005184"/>
    </source>
</evidence>